<dbReference type="OrthoDB" id="5963278at2759"/>
<keyword evidence="2" id="KW-1185">Reference proteome</keyword>
<proteinExistence type="predicted"/>
<organism evidence="1 2">
    <name type="scientific">Stylophora pistillata</name>
    <name type="common">Smooth cauliflower coral</name>
    <dbReference type="NCBI Taxonomy" id="50429"/>
    <lineage>
        <taxon>Eukaryota</taxon>
        <taxon>Metazoa</taxon>
        <taxon>Cnidaria</taxon>
        <taxon>Anthozoa</taxon>
        <taxon>Hexacorallia</taxon>
        <taxon>Scleractinia</taxon>
        <taxon>Astrocoeniina</taxon>
        <taxon>Pocilloporidae</taxon>
        <taxon>Stylophora</taxon>
    </lineage>
</organism>
<sequence length="386" mass="44042">MNDYRAGSAIAQGSDVGRIGKCSKWSPTDLESLWLLISGASNPPKAIHFSRRRTKSGDFLAGISHDLANVEDAIGCQLFNTVRDLYLTKSAALRHIQKLFERCEGGDLTLFVTGKIERPRTEPLYSGGTRTYFPITDGYDLAYYNDLVSCFVSNSENILASQSILDGYFCGIFTSSELNTPWVAATWSICYDFTSLSTFVEENPSKQIYSLTCDEDLGFGVFFIEYYGTCQKITTCPLEMEHLWKLGFHITACVARNSTFYFVMTKNTQEYEGKLQLWFSFKKWSQTYSVIGYWLSEGYKVTGLCYSKGLGRYFVVMTQSCKVQVVFRFDSLHLLYDDFITEEGFHPTILYETRERDNGELIQIVIMTKDETIRRSDILVSHELED</sequence>
<dbReference type="EMBL" id="LSMT01000621">
    <property type="protein sequence ID" value="PFX15689.1"/>
    <property type="molecule type" value="Genomic_DNA"/>
</dbReference>
<name>A0A2B4RFV8_STYPI</name>
<comment type="caution">
    <text evidence="1">The sequence shown here is derived from an EMBL/GenBank/DDBJ whole genome shotgun (WGS) entry which is preliminary data.</text>
</comment>
<protein>
    <submittedName>
        <fullName evidence="1">Uncharacterized protein</fullName>
    </submittedName>
</protein>
<evidence type="ECO:0000313" key="1">
    <source>
        <dbReference type="EMBL" id="PFX15689.1"/>
    </source>
</evidence>
<dbReference type="Proteomes" id="UP000225706">
    <property type="component" value="Unassembled WGS sequence"/>
</dbReference>
<dbReference type="AlphaFoldDB" id="A0A2B4RFV8"/>
<accession>A0A2B4RFV8</accession>
<gene>
    <name evidence="1" type="ORF">AWC38_SpisGene20084</name>
</gene>
<evidence type="ECO:0000313" key="2">
    <source>
        <dbReference type="Proteomes" id="UP000225706"/>
    </source>
</evidence>
<reference evidence="2" key="1">
    <citation type="journal article" date="2017" name="bioRxiv">
        <title>Comparative analysis of the genomes of Stylophora pistillata and Acropora digitifera provides evidence for extensive differences between species of corals.</title>
        <authorList>
            <person name="Voolstra C.R."/>
            <person name="Li Y."/>
            <person name="Liew Y.J."/>
            <person name="Baumgarten S."/>
            <person name="Zoccola D."/>
            <person name="Flot J.-F."/>
            <person name="Tambutte S."/>
            <person name="Allemand D."/>
            <person name="Aranda M."/>
        </authorList>
    </citation>
    <scope>NUCLEOTIDE SEQUENCE [LARGE SCALE GENOMIC DNA]</scope>
</reference>